<evidence type="ECO:0000256" key="1">
    <source>
        <dbReference type="SAM" id="Phobius"/>
    </source>
</evidence>
<protein>
    <submittedName>
        <fullName evidence="2">Uncharacterized protein</fullName>
    </submittedName>
</protein>
<accession>X1GGH9</accession>
<dbReference type="EMBL" id="BARU01005741">
    <property type="protein sequence ID" value="GAH40719.1"/>
    <property type="molecule type" value="Genomic_DNA"/>
</dbReference>
<keyword evidence="1" id="KW-0812">Transmembrane</keyword>
<comment type="caution">
    <text evidence="2">The sequence shown here is derived from an EMBL/GenBank/DDBJ whole genome shotgun (WGS) entry which is preliminary data.</text>
</comment>
<proteinExistence type="predicted"/>
<organism evidence="2">
    <name type="scientific">marine sediment metagenome</name>
    <dbReference type="NCBI Taxonomy" id="412755"/>
    <lineage>
        <taxon>unclassified sequences</taxon>
        <taxon>metagenomes</taxon>
        <taxon>ecological metagenomes</taxon>
    </lineage>
</organism>
<keyword evidence="1" id="KW-0472">Membrane</keyword>
<feature type="transmembrane region" description="Helical" evidence="1">
    <location>
        <begin position="45"/>
        <end position="63"/>
    </location>
</feature>
<reference evidence="2" key="1">
    <citation type="journal article" date="2014" name="Front. Microbiol.">
        <title>High frequency of phylogenetically diverse reductive dehalogenase-homologous genes in deep subseafloor sedimentary metagenomes.</title>
        <authorList>
            <person name="Kawai M."/>
            <person name="Futagami T."/>
            <person name="Toyoda A."/>
            <person name="Takaki Y."/>
            <person name="Nishi S."/>
            <person name="Hori S."/>
            <person name="Arai W."/>
            <person name="Tsubouchi T."/>
            <person name="Morono Y."/>
            <person name="Uchiyama I."/>
            <person name="Ito T."/>
            <person name="Fujiyama A."/>
            <person name="Inagaki F."/>
            <person name="Takami H."/>
        </authorList>
    </citation>
    <scope>NUCLEOTIDE SEQUENCE</scope>
    <source>
        <strain evidence="2">Expedition CK06-06</strain>
    </source>
</reference>
<name>X1GGH9_9ZZZZ</name>
<gene>
    <name evidence="2" type="ORF">S03H2_11236</name>
</gene>
<dbReference type="AlphaFoldDB" id="X1GGH9"/>
<sequence>MKSKENIIAKEIYRHGFNRSVDFTRFLVITIMFFGMIRLLYNDCLISFIACCVICFVLAYDHVQYSKKVKVRFKEDFGEVIKR</sequence>
<keyword evidence="1" id="KW-1133">Transmembrane helix</keyword>
<evidence type="ECO:0000313" key="2">
    <source>
        <dbReference type="EMBL" id="GAH40719.1"/>
    </source>
</evidence>
<feature type="transmembrane region" description="Helical" evidence="1">
    <location>
        <begin position="21"/>
        <end position="39"/>
    </location>
</feature>